<dbReference type="Proteomes" id="UP000327013">
    <property type="component" value="Chromosome 7"/>
</dbReference>
<reference evidence="1 2" key="1">
    <citation type="submission" date="2019-06" db="EMBL/GenBank/DDBJ databases">
        <title>A chromosomal-level reference genome of Carpinus fangiana (Coryloideae, Betulaceae).</title>
        <authorList>
            <person name="Yang X."/>
            <person name="Wang Z."/>
            <person name="Zhang L."/>
            <person name="Hao G."/>
            <person name="Liu J."/>
            <person name="Yang Y."/>
        </authorList>
    </citation>
    <scope>NUCLEOTIDE SEQUENCE [LARGE SCALE GENOMIC DNA]</scope>
    <source>
        <strain evidence="1">Cfa_2016G</strain>
        <tissue evidence="1">Leaf</tissue>
    </source>
</reference>
<name>A0A5N6RLW2_9ROSI</name>
<proteinExistence type="predicted"/>
<protein>
    <recommendedName>
        <fullName evidence="3">Josephin-like protein</fullName>
    </recommendedName>
</protein>
<evidence type="ECO:0000313" key="2">
    <source>
        <dbReference type="Proteomes" id="UP000327013"/>
    </source>
</evidence>
<accession>A0A5N6RLW2</accession>
<dbReference type="EMBL" id="CM017327">
    <property type="protein sequence ID" value="KAE8099249.1"/>
    <property type="molecule type" value="Genomic_DNA"/>
</dbReference>
<evidence type="ECO:0000313" key="1">
    <source>
        <dbReference type="EMBL" id="KAE8099249.1"/>
    </source>
</evidence>
<sequence>MSRKASKRVSFSPDVNDKPTMFLKHGGGTRVSGGRKRVIGIWTFRLPKESELISPVKFLQSLRAKVVTAIRFISMRRRSSRKVSSSLVRSRSVSDPIIDSHRAEAIEDCIEFLNSSSSLPRSNSASTSSC</sequence>
<organism evidence="1 2">
    <name type="scientific">Carpinus fangiana</name>
    <dbReference type="NCBI Taxonomy" id="176857"/>
    <lineage>
        <taxon>Eukaryota</taxon>
        <taxon>Viridiplantae</taxon>
        <taxon>Streptophyta</taxon>
        <taxon>Embryophyta</taxon>
        <taxon>Tracheophyta</taxon>
        <taxon>Spermatophyta</taxon>
        <taxon>Magnoliopsida</taxon>
        <taxon>eudicotyledons</taxon>
        <taxon>Gunneridae</taxon>
        <taxon>Pentapetalae</taxon>
        <taxon>rosids</taxon>
        <taxon>fabids</taxon>
        <taxon>Fagales</taxon>
        <taxon>Betulaceae</taxon>
        <taxon>Carpinus</taxon>
    </lineage>
</organism>
<keyword evidence="2" id="KW-1185">Reference proteome</keyword>
<dbReference type="PANTHER" id="PTHR34355:SF1">
    <property type="entry name" value="JOSEPHIN-LIKE PROTEIN"/>
    <property type="match status" value="1"/>
</dbReference>
<dbReference type="AlphaFoldDB" id="A0A5N6RLW2"/>
<gene>
    <name evidence="1" type="ORF">FH972_017246</name>
</gene>
<evidence type="ECO:0008006" key="3">
    <source>
        <dbReference type="Google" id="ProtNLM"/>
    </source>
</evidence>
<dbReference type="PANTHER" id="PTHR34355">
    <property type="entry name" value="JOSEPHIN-LIKE PROTEIN"/>
    <property type="match status" value="1"/>
</dbReference>
<dbReference type="OrthoDB" id="727341at2759"/>